<accession>A0AAV7N3P7</accession>
<keyword evidence="3" id="KW-1185">Reference proteome</keyword>
<dbReference type="AlphaFoldDB" id="A0AAV7N3P7"/>
<name>A0AAV7N3P7_PLEWA</name>
<feature type="region of interest" description="Disordered" evidence="1">
    <location>
        <begin position="48"/>
        <end position="67"/>
    </location>
</feature>
<gene>
    <name evidence="2" type="ORF">NDU88_007226</name>
</gene>
<organism evidence="2 3">
    <name type="scientific">Pleurodeles waltl</name>
    <name type="common">Iberian ribbed newt</name>
    <dbReference type="NCBI Taxonomy" id="8319"/>
    <lineage>
        <taxon>Eukaryota</taxon>
        <taxon>Metazoa</taxon>
        <taxon>Chordata</taxon>
        <taxon>Craniata</taxon>
        <taxon>Vertebrata</taxon>
        <taxon>Euteleostomi</taxon>
        <taxon>Amphibia</taxon>
        <taxon>Batrachia</taxon>
        <taxon>Caudata</taxon>
        <taxon>Salamandroidea</taxon>
        <taxon>Salamandridae</taxon>
        <taxon>Pleurodelinae</taxon>
        <taxon>Pleurodeles</taxon>
    </lineage>
</organism>
<evidence type="ECO:0000313" key="2">
    <source>
        <dbReference type="EMBL" id="KAJ1109869.1"/>
    </source>
</evidence>
<sequence length="125" mass="13567">MRAALQLTGVAGLGAPHELAGDRGALESGCIPAQACGEWATEQRELHPRSGLVVDPTNGADARPLRPNLEAHERWRRSKWRRPLRGGRRDALVSLAPGLDLLRVETRYPSLSDTPSIFNSNGCPP</sequence>
<dbReference type="Proteomes" id="UP001066276">
    <property type="component" value="Chromosome 9"/>
</dbReference>
<comment type="caution">
    <text evidence="2">The sequence shown here is derived from an EMBL/GenBank/DDBJ whole genome shotgun (WGS) entry which is preliminary data.</text>
</comment>
<evidence type="ECO:0000256" key="1">
    <source>
        <dbReference type="SAM" id="MobiDB-lite"/>
    </source>
</evidence>
<reference evidence="2" key="1">
    <citation type="journal article" date="2022" name="bioRxiv">
        <title>Sequencing and chromosome-scale assembly of the giantPleurodeles waltlgenome.</title>
        <authorList>
            <person name="Brown T."/>
            <person name="Elewa A."/>
            <person name="Iarovenko S."/>
            <person name="Subramanian E."/>
            <person name="Araus A.J."/>
            <person name="Petzold A."/>
            <person name="Susuki M."/>
            <person name="Suzuki K.-i.T."/>
            <person name="Hayashi T."/>
            <person name="Toyoda A."/>
            <person name="Oliveira C."/>
            <person name="Osipova E."/>
            <person name="Leigh N.D."/>
            <person name="Simon A."/>
            <person name="Yun M.H."/>
        </authorList>
    </citation>
    <scope>NUCLEOTIDE SEQUENCE</scope>
    <source>
        <strain evidence="2">20211129_DDA</strain>
        <tissue evidence="2">Liver</tissue>
    </source>
</reference>
<proteinExistence type="predicted"/>
<protein>
    <submittedName>
        <fullName evidence="2">Uncharacterized protein</fullName>
    </submittedName>
</protein>
<dbReference type="EMBL" id="JANPWB010000013">
    <property type="protein sequence ID" value="KAJ1109869.1"/>
    <property type="molecule type" value="Genomic_DNA"/>
</dbReference>
<evidence type="ECO:0000313" key="3">
    <source>
        <dbReference type="Proteomes" id="UP001066276"/>
    </source>
</evidence>